<dbReference type="GO" id="GO:0071713">
    <property type="term" value="F:para-aminobenzoyl-glutamate hydrolase activity"/>
    <property type="evidence" value="ECO:0007669"/>
    <property type="project" value="TreeGrafter"/>
</dbReference>
<accession>A0A1T4MND5</accession>
<comment type="similarity">
    <text evidence="1">Belongs to the peptidase M20A family.</text>
</comment>
<proteinExistence type="inferred from homology"/>
<evidence type="ECO:0000256" key="1">
    <source>
        <dbReference type="PIRNR" id="PIRNR037226"/>
    </source>
</evidence>
<dbReference type="EMBL" id="FUWY01000003">
    <property type="protein sequence ID" value="SJZ68228.1"/>
    <property type="molecule type" value="Genomic_DNA"/>
</dbReference>
<name>A0A1T4MND5_9FIRM</name>
<dbReference type="GO" id="GO:0005737">
    <property type="term" value="C:cytoplasm"/>
    <property type="evidence" value="ECO:0007669"/>
    <property type="project" value="TreeGrafter"/>
</dbReference>
<dbReference type="PIRSF" id="PIRSF037226">
    <property type="entry name" value="Amidohydrolase_ACY1L2_prd"/>
    <property type="match status" value="1"/>
</dbReference>
<evidence type="ECO:0000313" key="2">
    <source>
        <dbReference type="EMBL" id="SJZ68228.1"/>
    </source>
</evidence>
<dbReference type="PANTHER" id="PTHR30575">
    <property type="entry name" value="PEPTIDASE M20"/>
    <property type="match status" value="1"/>
</dbReference>
<dbReference type="OrthoDB" id="9781032at2"/>
<dbReference type="GO" id="GO:0046657">
    <property type="term" value="P:folic acid catabolic process"/>
    <property type="evidence" value="ECO:0007669"/>
    <property type="project" value="TreeGrafter"/>
</dbReference>
<dbReference type="Proteomes" id="UP000243297">
    <property type="component" value="Unassembled WGS sequence"/>
</dbReference>
<dbReference type="CDD" id="cd03887">
    <property type="entry name" value="M20_Acy1L2"/>
    <property type="match status" value="1"/>
</dbReference>
<dbReference type="SUPFAM" id="SSF55031">
    <property type="entry name" value="Bacterial exopeptidase dimerisation domain"/>
    <property type="match status" value="1"/>
</dbReference>
<dbReference type="NCBIfam" id="TIGR01891">
    <property type="entry name" value="amidohydrolases"/>
    <property type="match status" value="1"/>
</dbReference>
<dbReference type="InterPro" id="IPR036264">
    <property type="entry name" value="Bact_exopeptidase_dim_dom"/>
</dbReference>
<sequence>MKEEIKNKIMSEIDQKMDELWNISKYIHENPEMCFEEEKACKVQCDFLRNEGFDVKEGLGTLPTAFEATIGEGKPVVAILSEYDALSIGHACGHNLISTSAIGAAFGVKKALEEEKISGTFKVIGTPAEESGGGKIILLKEGFFDDVDAVIMMHPTSFTSRLAGECLSSKKISIEYLGQSAHAGSHPDNGINALSAANLYFVATGMLRQHFKGDARLSGIIVDGGKQTGLVPDRSEIRGSLSCFNLNDLNRYEKMIKDAAEGCSVAMGCKCTVKIEDGYQGRIPNKILSDVCKEELKALNEPLMDGMPIDFGGEDLGNISRVIPICNPYITIFPEYKISNHTEQFKNLSISEAGKRCIEISSKSMARTAIELLANPKIIEEAKQELKERLEHE</sequence>
<keyword evidence="2" id="KW-0378">Hydrolase</keyword>
<dbReference type="RefSeq" id="WP_078711725.1">
    <property type="nucleotide sequence ID" value="NZ_FUWY01000003.1"/>
</dbReference>
<dbReference type="Gene3D" id="3.30.70.360">
    <property type="match status" value="1"/>
</dbReference>
<dbReference type="PANTHER" id="PTHR30575:SF0">
    <property type="entry name" value="XAA-ARG DIPEPTIDASE"/>
    <property type="match status" value="1"/>
</dbReference>
<dbReference type="InterPro" id="IPR017144">
    <property type="entry name" value="Xaa-Arg_dipeptidase"/>
</dbReference>
<protein>
    <recommendedName>
        <fullName evidence="1">Peptidase M20 domain-containing protein 2</fullName>
    </recommendedName>
</protein>
<organism evidence="2 3">
    <name type="scientific">Anaerorhabdus furcosa</name>
    <dbReference type="NCBI Taxonomy" id="118967"/>
    <lineage>
        <taxon>Bacteria</taxon>
        <taxon>Bacillati</taxon>
        <taxon>Bacillota</taxon>
        <taxon>Erysipelotrichia</taxon>
        <taxon>Erysipelotrichales</taxon>
        <taxon>Erysipelotrichaceae</taxon>
        <taxon>Anaerorhabdus</taxon>
    </lineage>
</organism>
<dbReference type="Pfam" id="PF01546">
    <property type="entry name" value="Peptidase_M20"/>
    <property type="match status" value="1"/>
</dbReference>
<dbReference type="STRING" id="118967.SAMN02745191_1318"/>
<dbReference type="AlphaFoldDB" id="A0A1T4MND5"/>
<evidence type="ECO:0000313" key="3">
    <source>
        <dbReference type="Proteomes" id="UP000243297"/>
    </source>
</evidence>
<dbReference type="SUPFAM" id="SSF53187">
    <property type="entry name" value="Zn-dependent exopeptidases"/>
    <property type="match status" value="1"/>
</dbReference>
<keyword evidence="3" id="KW-1185">Reference proteome</keyword>
<dbReference type="InterPro" id="IPR017439">
    <property type="entry name" value="Amidohydrolase"/>
</dbReference>
<dbReference type="InterPro" id="IPR052030">
    <property type="entry name" value="Peptidase_M20/M20A_hydrolases"/>
</dbReference>
<dbReference type="Gene3D" id="3.40.630.10">
    <property type="entry name" value="Zn peptidases"/>
    <property type="match status" value="1"/>
</dbReference>
<gene>
    <name evidence="2" type="ORF">SAMN02745191_1318</name>
</gene>
<dbReference type="GO" id="GO:0016805">
    <property type="term" value="F:dipeptidase activity"/>
    <property type="evidence" value="ECO:0007669"/>
    <property type="project" value="InterPro"/>
</dbReference>
<reference evidence="3" key="1">
    <citation type="submission" date="2017-02" db="EMBL/GenBank/DDBJ databases">
        <authorList>
            <person name="Varghese N."/>
            <person name="Submissions S."/>
        </authorList>
    </citation>
    <scope>NUCLEOTIDE SEQUENCE [LARGE SCALE GENOMIC DNA]</scope>
    <source>
        <strain evidence="3">ATCC 25662</strain>
    </source>
</reference>
<dbReference type="InterPro" id="IPR002933">
    <property type="entry name" value="Peptidase_M20"/>
</dbReference>